<accession>A0A7W9CUJ1</accession>
<dbReference type="InterPro" id="IPR032758">
    <property type="entry name" value="MqsA/HigA-2"/>
</dbReference>
<dbReference type="CDD" id="cd00093">
    <property type="entry name" value="HTH_XRE"/>
    <property type="match status" value="1"/>
</dbReference>
<keyword evidence="3" id="KW-1185">Reference proteome</keyword>
<dbReference type="AlphaFoldDB" id="A0A7W9CUJ1"/>
<gene>
    <name evidence="2" type="ORF">GGQ63_001220</name>
</gene>
<sequence>MSSETRIHPETGRELRRGIRALTIRYRGLERTVDVPGWYPEDDSDGILGHDGLTVTDAALSEIKAEITGLPNPDEVRRIREKLRLSQRRAGELLGGGPRAFQKYESGEVVVSRPMANLLRLLDRDPARLEELQTEEAA</sequence>
<dbReference type="Proteomes" id="UP000523821">
    <property type="component" value="Unassembled WGS sequence"/>
</dbReference>
<reference evidence="2 3" key="1">
    <citation type="submission" date="2020-08" db="EMBL/GenBank/DDBJ databases">
        <title>Genomic Encyclopedia of Type Strains, Phase IV (KMG-IV): sequencing the most valuable type-strain genomes for metagenomic binning, comparative biology and taxonomic classification.</title>
        <authorList>
            <person name="Goeker M."/>
        </authorList>
    </citation>
    <scope>NUCLEOTIDE SEQUENCE [LARGE SCALE GENOMIC DNA]</scope>
    <source>
        <strain evidence="2 3">DSM 16268</strain>
    </source>
</reference>
<feature type="domain" description="HTH cro/C1-type" evidence="1">
    <location>
        <begin position="76"/>
        <end position="129"/>
    </location>
</feature>
<comment type="caution">
    <text evidence="2">The sequence shown here is derived from an EMBL/GenBank/DDBJ whole genome shotgun (WGS) entry which is preliminary data.</text>
</comment>
<organism evidence="2 3">
    <name type="scientific">Prosthecomicrobium pneumaticum</name>
    <dbReference type="NCBI Taxonomy" id="81895"/>
    <lineage>
        <taxon>Bacteria</taxon>
        <taxon>Pseudomonadati</taxon>
        <taxon>Pseudomonadota</taxon>
        <taxon>Alphaproteobacteria</taxon>
        <taxon>Hyphomicrobiales</taxon>
        <taxon>Kaistiaceae</taxon>
        <taxon>Prosthecomicrobium</taxon>
    </lineage>
</organism>
<dbReference type="PROSITE" id="PS50943">
    <property type="entry name" value="HTH_CROC1"/>
    <property type="match status" value="1"/>
</dbReference>
<evidence type="ECO:0000313" key="3">
    <source>
        <dbReference type="Proteomes" id="UP000523821"/>
    </source>
</evidence>
<evidence type="ECO:0000313" key="2">
    <source>
        <dbReference type="EMBL" id="MBB5752168.1"/>
    </source>
</evidence>
<dbReference type="EMBL" id="JACHOO010000002">
    <property type="protein sequence ID" value="MBB5752168.1"/>
    <property type="molecule type" value="Genomic_DNA"/>
</dbReference>
<dbReference type="InterPro" id="IPR010982">
    <property type="entry name" value="Lambda_DNA-bd_dom_sf"/>
</dbReference>
<dbReference type="InterPro" id="IPR001387">
    <property type="entry name" value="Cro/C1-type_HTH"/>
</dbReference>
<protein>
    <submittedName>
        <fullName evidence="2">HTH-type transcriptional regulator/antitoxin MqsA</fullName>
    </submittedName>
</protein>
<dbReference type="SUPFAM" id="SSF47413">
    <property type="entry name" value="lambda repressor-like DNA-binding domains"/>
    <property type="match status" value="1"/>
</dbReference>
<proteinExistence type="predicted"/>
<dbReference type="NCBIfam" id="TIGR03830">
    <property type="entry name" value="CxxCG_CxxCG_HTH"/>
    <property type="match status" value="1"/>
</dbReference>
<evidence type="ECO:0000259" key="1">
    <source>
        <dbReference type="PROSITE" id="PS50943"/>
    </source>
</evidence>
<dbReference type="GO" id="GO:0003677">
    <property type="term" value="F:DNA binding"/>
    <property type="evidence" value="ECO:0007669"/>
    <property type="project" value="InterPro"/>
</dbReference>
<dbReference type="RefSeq" id="WP_183853584.1">
    <property type="nucleotide sequence ID" value="NZ_JACHOO010000002.1"/>
</dbReference>
<dbReference type="SMART" id="SM00530">
    <property type="entry name" value="HTH_XRE"/>
    <property type="match status" value="1"/>
</dbReference>
<dbReference type="InterPro" id="IPR022452">
    <property type="entry name" value="MqsA"/>
</dbReference>
<dbReference type="Pfam" id="PF15731">
    <property type="entry name" value="MqsA_antitoxin"/>
    <property type="match status" value="1"/>
</dbReference>
<name>A0A7W9CUJ1_9HYPH</name>
<dbReference type="Gene3D" id="1.10.260.40">
    <property type="entry name" value="lambda repressor-like DNA-binding domains"/>
    <property type="match status" value="1"/>
</dbReference>